<protein>
    <submittedName>
        <fullName evidence="3">Uncharacterized protein</fullName>
    </submittedName>
</protein>
<comment type="caution">
    <text evidence="3">The sequence shown here is derived from an EMBL/GenBank/DDBJ whole genome shotgun (WGS) entry which is preliminary data.</text>
</comment>
<dbReference type="RefSeq" id="WP_151439456.1">
    <property type="nucleotide sequence ID" value="NZ_WMEX01000004.1"/>
</dbReference>
<dbReference type="EMBL" id="WMEX01000004">
    <property type="protein sequence ID" value="MYL26859.1"/>
    <property type="molecule type" value="Genomic_DNA"/>
</dbReference>
<dbReference type="Proteomes" id="UP000460751">
    <property type="component" value="Unassembled WGS sequence"/>
</dbReference>
<evidence type="ECO:0000313" key="3">
    <source>
        <dbReference type="EMBL" id="MYL26859.1"/>
    </source>
</evidence>
<organism evidence="3 4">
    <name type="scientific">Vreelandella halophila</name>
    <dbReference type="NCBI Taxonomy" id="86177"/>
    <lineage>
        <taxon>Bacteria</taxon>
        <taxon>Pseudomonadati</taxon>
        <taxon>Pseudomonadota</taxon>
        <taxon>Gammaproteobacteria</taxon>
        <taxon>Oceanospirillales</taxon>
        <taxon>Halomonadaceae</taxon>
        <taxon>Vreelandella</taxon>
    </lineage>
</organism>
<proteinExistence type="predicted"/>
<accession>A0A9X4YBV3</accession>
<evidence type="ECO:0000256" key="2">
    <source>
        <dbReference type="SAM" id="SignalP"/>
    </source>
</evidence>
<evidence type="ECO:0000313" key="4">
    <source>
        <dbReference type="Proteomes" id="UP000460751"/>
    </source>
</evidence>
<feature type="compositionally biased region" description="Low complexity" evidence="1">
    <location>
        <begin position="26"/>
        <end position="49"/>
    </location>
</feature>
<name>A0A9X4YBV3_9GAMM</name>
<reference evidence="3 4" key="1">
    <citation type="submission" date="2019-11" db="EMBL/GenBank/DDBJ databases">
        <title>Genome sequences of 17 halophilic strains isolated from different environments.</title>
        <authorList>
            <person name="Furrow R.E."/>
        </authorList>
    </citation>
    <scope>NUCLEOTIDE SEQUENCE [LARGE SCALE GENOMIC DNA]</scope>
    <source>
        <strain evidence="3 4">22507_15_FS</strain>
    </source>
</reference>
<keyword evidence="4" id="KW-1185">Reference proteome</keyword>
<dbReference type="OrthoDB" id="7063662at2"/>
<dbReference type="AlphaFoldDB" id="A0A9X4YBV3"/>
<gene>
    <name evidence="3" type="ORF">GLW01_08630</name>
</gene>
<keyword evidence="2" id="KW-0732">Signal</keyword>
<feature type="region of interest" description="Disordered" evidence="1">
    <location>
        <begin position="26"/>
        <end position="96"/>
    </location>
</feature>
<evidence type="ECO:0000256" key="1">
    <source>
        <dbReference type="SAM" id="MobiDB-lite"/>
    </source>
</evidence>
<feature type="chain" id="PRO_5040779131" evidence="2">
    <location>
        <begin position="29"/>
        <end position="125"/>
    </location>
</feature>
<feature type="signal peptide" evidence="2">
    <location>
        <begin position="1"/>
        <end position="28"/>
    </location>
</feature>
<sequence length="125" mass="13925">MRTLTPRTLCCRIATLTLLPLAASMASAQQMANPESDAASARAQQQQQAERTTRPLSLKIQQEGNIRTPRRGESMGSVQDRFGDPEARQGPVGEPPITRWQYPRFVVVFEDEWVIDTVVEPDSAD</sequence>